<protein>
    <submittedName>
        <fullName evidence="2 4">Uncharacterized protein</fullName>
    </submittedName>
</protein>
<accession>A0A183AC82</accession>
<sequence length="85" mass="8148">MSVNNPQCRECFTVTVQAQVLEHTDNDGGGAGGGVGDGGEGVFRGGSGGGVGDGGEGVLRGGGGGGGGEAKFHNAARDPASKDWS</sequence>
<organism evidence="4">
    <name type="scientific">Echinostoma caproni</name>
    <dbReference type="NCBI Taxonomy" id="27848"/>
    <lineage>
        <taxon>Eukaryota</taxon>
        <taxon>Metazoa</taxon>
        <taxon>Spiralia</taxon>
        <taxon>Lophotrochozoa</taxon>
        <taxon>Platyhelminthes</taxon>
        <taxon>Trematoda</taxon>
        <taxon>Digenea</taxon>
        <taxon>Plagiorchiida</taxon>
        <taxon>Echinostomata</taxon>
        <taxon>Echinostomatoidea</taxon>
        <taxon>Echinostomatidae</taxon>
        <taxon>Echinostoma</taxon>
    </lineage>
</organism>
<feature type="region of interest" description="Disordered" evidence="1">
    <location>
        <begin position="23"/>
        <end position="85"/>
    </location>
</feature>
<evidence type="ECO:0000313" key="2">
    <source>
        <dbReference type="EMBL" id="VDP72986.1"/>
    </source>
</evidence>
<name>A0A183AC82_9TREM</name>
<dbReference type="AlphaFoldDB" id="A0A183AC82"/>
<evidence type="ECO:0000313" key="4">
    <source>
        <dbReference type="WBParaSite" id="ECPE_0000457901-mRNA-1"/>
    </source>
</evidence>
<dbReference type="WBParaSite" id="ECPE_0000457901-mRNA-1">
    <property type="protein sequence ID" value="ECPE_0000457901-mRNA-1"/>
    <property type="gene ID" value="ECPE_0000457901"/>
</dbReference>
<evidence type="ECO:0000256" key="1">
    <source>
        <dbReference type="SAM" id="MobiDB-lite"/>
    </source>
</evidence>
<dbReference type="Proteomes" id="UP000272942">
    <property type="component" value="Unassembled WGS sequence"/>
</dbReference>
<gene>
    <name evidence="2" type="ORF">ECPE_LOCUS4567</name>
</gene>
<proteinExistence type="predicted"/>
<keyword evidence="3" id="KW-1185">Reference proteome</keyword>
<feature type="compositionally biased region" description="Gly residues" evidence="1">
    <location>
        <begin position="27"/>
        <end position="69"/>
    </location>
</feature>
<reference evidence="2 3" key="2">
    <citation type="submission" date="2018-11" db="EMBL/GenBank/DDBJ databases">
        <authorList>
            <consortium name="Pathogen Informatics"/>
        </authorList>
    </citation>
    <scope>NUCLEOTIDE SEQUENCE [LARGE SCALE GENOMIC DNA]</scope>
    <source>
        <strain evidence="2 3">Egypt</strain>
    </source>
</reference>
<feature type="compositionally biased region" description="Basic and acidic residues" evidence="1">
    <location>
        <begin position="70"/>
        <end position="85"/>
    </location>
</feature>
<reference evidence="4" key="1">
    <citation type="submission" date="2016-06" db="UniProtKB">
        <authorList>
            <consortium name="WormBaseParasite"/>
        </authorList>
    </citation>
    <scope>IDENTIFICATION</scope>
</reference>
<dbReference type="EMBL" id="UZAN01041425">
    <property type="protein sequence ID" value="VDP72986.1"/>
    <property type="molecule type" value="Genomic_DNA"/>
</dbReference>
<evidence type="ECO:0000313" key="3">
    <source>
        <dbReference type="Proteomes" id="UP000272942"/>
    </source>
</evidence>